<name>A0A385E0U5_9CAUD</name>
<dbReference type="RefSeq" id="YP_010245943.1">
    <property type="nucleotide sequence ID" value="NC_060131.1"/>
</dbReference>
<dbReference type="Proteomes" id="UP000261731">
    <property type="component" value="Segment"/>
</dbReference>
<evidence type="ECO:0000313" key="1">
    <source>
        <dbReference type="EMBL" id="AXQ64455.1"/>
    </source>
</evidence>
<reference evidence="1 2" key="1">
    <citation type="submission" date="2018-07" db="EMBL/GenBank/DDBJ databases">
        <authorList>
            <person name="Bragdon E."/>
            <person name="Orellana H."/>
            <person name="Sterchele H."/>
            <person name="Molloy S.D."/>
            <person name="Garlena R.A."/>
            <person name="Russell D.A."/>
            <person name="Pope W.H."/>
            <person name="Jacobs-Sera D."/>
            <person name="Hatfull G.F."/>
        </authorList>
    </citation>
    <scope>NUCLEOTIDE SEQUENCE [LARGE SCALE GENOMIC DNA]</scope>
</reference>
<sequence>MDDRENTPPSQETWITSSDYDRAVHIIAESAYGREPTAEDLNQAEKLVAVFYSLVDAKLIACPPGE</sequence>
<evidence type="ECO:0000313" key="2">
    <source>
        <dbReference type="Proteomes" id="UP000261731"/>
    </source>
</evidence>
<dbReference type="EMBL" id="MH651182">
    <property type="protein sequence ID" value="AXQ64455.1"/>
    <property type="molecule type" value="Genomic_DNA"/>
</dbReference>
<accession>A0A385E0U5</accession>
<dbReference type="GeneID" id="70080505"/>
<dbReference type="KEGG" id="vg:70080505"/>
<organism evidence="1 2">
    <name type="scientific">Gordonia phage Neville</name>
    <dbReference type="NCBI Taxonomy" id="2301693"/>
    <lineage>
        <taxon>Viruses</taxon>
        <taxon>Duplodnaviria</taxon>
        <taxon>Heunggongvirae</taxon>
        <taxon>Uroviricota</taxon>
        <taxon>Caudoviricetes</taxon>
        <taxon>Deeyouvirinae</taxon>
        <taxon>Nevillevirus</taxon>
        <taxon>Nevillevirus neville</taxon>
    </lineage>
</organism>
<keyword evidence="2" id="KW-1185">Reference proteome</keyword>
<protein>
    <submittedName>
        <fullName evidence="1">Uncharacterized protein</fullName>
    </submittedName>
</protein>
<gene>
    <name evidence="1" type="primary">87</name>
    <name evidence="1" type="ORF">SEA_NEVILLE_87</name>
</gene>
<proteinExistence type="predicted"/>